<dbReference type="Proteomes" id="UP000676194">
    <property type="component" value="Chromosome"/>
</dbReference>
<proteinExistence type="predicted"/>
<evidence type="ECO:0000256" key="2">
    <source>
        <dbReference type="SAM" id="SignalP"/>
    </source>
</evidence>
<dbReference type="AlphaFoldDB" id="A0A8E6EYL8"/>
<feature type="chain" id="PRO_5034285696" description="Thioredoxin domain-containing protein" evidence="2">
    <location>
        <begin position="22"/>
        <end position="603"/>
    </location>
</feature>
<keyword evidence="4" id="KW-1185">Reference proteome</keyword>
<keyword evidence="1" id="KW-0175">Coiled coil</keyword>
<keyword evidence="2" id="KW-0732">Signal</keyword>
<name>A0A8E6EYL8_9BACT</name>
<dbReference type="KEGG" id="tsph:KIH39_02445"/>
<dbReference type="InterPro" id="IPR013783">
    <property type="entry name" value="Ig-like_fold"/>
</dbReference>
<evidence type="ECO:0000256" key="1">
    <source>
        <dbReference type="SAM" id="Coils"/>
    </source>
</evidence>
<feature type="coiled-coil region" evidence="1">
    <location>
        <begin position="295"/>
        <end position="322"/>
    </location>
</feature>
<dbReference type="InterPro" id="IPR036249">
    <property type="entry name" value="Thioredoxin-like_sf"/>
</dbReference>
<organism evidence="3 4">
    <name type="scientific">Telmatocola sphagniphila</name>
    <dbReference type="NCBI Taxonomy" id="1123043"/>
    <lineage>
        <taxon>Bacteria</taxon>
        <taxon>Pseudomonadati</taxon>
        <taxon>Planctomycetota</taxon>
        <taxon>Planctomycetia</taxon>
        <taxon>Gemmatales</taxon>
        <taxon>Gemmataceae</taxon>
    </lineage>
</organism>
<dbReference type="Gene3D" id="2.60.40.10">
    <property type="entry name" value="Immunoglobulins"/>
    <property type="match status" value="1"/>
</dbReference>
<dbReference type="SUPFAM" id="SSF52833">
    <property type="entry name" value="Thioredoxin-like"/>
    <property type="match status" value="1"/>
</dbReference>
<gene>
    <name evidence="3" type="ORF">KIH39_02445</name>
</gene>
<evidence type="ECO:0000313" key="4">
    <source>
        <dbReference type="Proteomes" id="UP000676194"/>
    </source>
</evidence>
<reference evidence="3" key="1">
    <citation type="submission" date="2021-05" db="EMBL/GenBank/DDBJ databases">
        <title>Complete genome sequence of the cellulolytic planctomycete Telmatocola sphagniphila SP2T and characterization of the first cellulase from planctomycetes.</title>
        <authorList>
            <person name="Rakitin A.L."/>
            <person name="Beletsky A.V."/>
            <person name="Naumoff D.G."/>
            <person name="Kulichevskaya I.S."/>
            <person name="Mardanov A.V."/>
            <person name="Ravin N.V."/>
            <person name="Dedysh S.N."/>
        </authorList>
    </citation>
    <scope>NUCLEOTIDE SEQUENCE</scope>
    <source>
        <strain evidence="3">SP2T</strain>
    </source>
</reference>
<dbReference type="EMBL" id="CP074694">
    <property type="protein sequence ID" value="QVL32798.1"/>
    <property type="molecule type" value="Genomic_DNA"/>
</dbReference>
<sequence length="603" mass="66163">MYRRFALLFVFALAVASSARAEAPLPDGKWLLTSIGSPLIESKVMILDIETKDNKTTAKILALPGKQTVVIKDSKITDKEIRITFGNGLTFHAEIGADKSSIRGAYGNESRYGRAKLAPTDMDRIAANEVITRTVPPATYKEVTDLNVKPILLQQQIRTEKDAEKKKELQTKLAEAQKEAAEKVPGLLRKTVEESSSTLAGATAANQLLTSATKWKVEKPEAEKLVKIIQTESKLYGSLFERFTTFSLANTLSNQKGLETLALEVAVPLTKSLSDKDPTSFQVSVLDTYKSILESNGKKQELAEIEARLTKLETLLDQEYLATVPPFKPATYSGRKNSEANQVVMMELFTGAQCPPCVAADVAFDALHKTYKHSELVLVQYHMHIPGPDPLTNTDTIARWDYYRKTIGADKVRGTPTTIFNGVSKAGGGGGMANSESKYKQYRDIIDEILEEKTPVKLTGHAVRTGSGISINLDVSGVDPAESLKLRTLVVEDVVKYVGGNKLRFHHQVVRSMPGGAAGFEIKEKSFKHEVKADVSTIRQGLTKYLDDFVAGGSSFANKTRPLDMKDLKVIAFIQDDNTGKVLQAVELPLDDHASATLETTRK</sequence>
<dbReference type="RefSeq" id="WP_213497688.1">
    <property type="nucleotide sequence ID" value="NZ_CP074694.1"/>
</dbReference>
<feature type="signal peptide" evidence="2">
    <location>
        <begin position="1"/>
        <end position="21"/>
    </location>
</feature>
<evidence type="ECO:0000313" key="3">
    <source>
        <dbReference type="EMBL" id="QVL32798.1"/>
    </source>
</evidence>
<protein>
    <recommendedName>
        <fullName evidence="5">Thioredoxin domain-containing protein</fullName>
    </recommendedName>
</protein>
<evidence type="ECO:0008006" key="5">
    <source>
        <dbReference type="Google" id="ProtNLM"/>
    </source>
</evidence>
<accession>A0A8E6EYL8</accession>